<evidence type="ECO:0000313" key="2">
    <source>
        <dbReference type="EMBL" id="OTO10048.1"/>
    </source>
</evidence>
<comment type="caution">
    <text evidence="2">The sequence shown here is derived from an EMBL/GenBank/DDBJ whole genome shotgun (WGS) entry which is preliminary data.</text>
</comment>
<reference evidence="2" key="1">
    <citation type="submission" date="2017-05" db="EMBL/GenBank/DDBJ databases">
        <title>The Genome Sequence of Enterococcus sp. 4G2_DIV0659.</title>
        <authorList>
            <consortium name="The Broad Institute Genomics Platform"/>
            <consortium name="The Broad Institute Genomic Center for Infectious Diseases"/>
            <person name="Earl A."/>
            <person name="Manson A."/>
            <person name="Schwartman J."/>
            <person name="Gilmore M."/>
            <person name="Abouelleil A."/>
            <person name="Cao P."/>
            <person name="Chapman S."/>
            <person name="Cusick C."/>
            <person name="Shea T."/>
            <person name="Young S."/>
            <person name="Neafsey D."/>
            <person name="Nusbaum C."/>
            <person name="Birren B."/>
        </authorList>
    </citation>
    <scope>NUCLEOTIDE SEQUENCE [LARGE SCALE GENOMIC DNA]</scope>
    <source>
        <strain evidence="2">4G2_DIV0659</strain>
    </source>
</reference>
<name>A0A242CIU7_9ENTE</name>
<dbReference type="EMBL" id="NGLE02000001">
    <property type="protein sequence ID" value="MEI5995244.1"/>
    <property type="molecule type" value="Genomic_DNA"/>
</dbReference>
<dbReference type="AlphaFoldDB" id="A0A242CIU7"/>
<evidence type="ECO:0000313" key="1">
    <source>
        <dbReference type="EMBL" id="MEI5995244.1"/>
    </source>
</evidence>
<dbReference type="EMBL" id="NGLE01000001">
    <property type="protein sequence ID" value="OTO10048.1"/>
    <property type="molecule type" value="Genomic_DNA"/>
</dbReference>
<accession>A0A242CIU7</accession>
<evidence type="ECO:0000313" key="3">
    <source>
        <dbReference type="Proteomes" id="UP000195139"/>
    </source>
</evidence>
<organism evidence="2">
    <name type="scientific">Candidatus Enterococcus mansonii</name>
    <dbReference type="NCBI Taxonomy" id="1834181"/>
    <lineage>
        <taxon>Bacteria</taxon>
        <taxon>Bacillati</taxon>
        <taxon>Bacillota</taxon>
        <taxon>Bacilli</taxon>
        <taxon>Lactobacillales</taxon>
        <taxon>Enterococcaceae</taxon>
        <taxon>Enterococcus</taxon>
    </lineage>
</organism>
<proteinExistence type="predicted"/>
<reference evidence="1 3" key="2">
    <citation type="submission" date="2018-07" db="EMBL/GenBank/DDBJ databases">
        <title>The Genome Sequence of Enterococcus sp. DIV0659b.</title>
        <authorList>
            <consortium name="The Broad Institute Genomics Platform"/>
            <consortium name="The Broad Institute Genomic Center for Infectious Diseases"/>
            <person name="Earl A."/>
            <person name="Manson A."/>
            <person name="Schwartman J."/>
            <person name="Gilmore M."/>
            <person name="Abouelleil A."/>
            <person name="Cao P."/>
            <person name="Chapman S."/>
            <person name="Cusick C."/>
            <person name="Shea T."/>
            <person name="Young S."/>
            <person name="Neafsey D."/>
            <person name="Nusbaum C."/>
            <person name="Birren B."/>
        </authorList>
    </citation>
    <scope>NUCLEOTIDE SEQUENCE [LARGE SCALE GENOMIC DNA]</scope>
    <source>
        <strain evidence="1 3">4G2_DIV0659</strain>
    </source>
</reference>
<dbReference type="Proteomes" id="UP000195139">
    <property type="component" value="Unassembled WGS sequence"/>
</dbReference>
<sequence length="38" mass="4566">MMIALFLVVLLYLFLSFIRKKTYYKIDAFYSVKIKADV</sequence>
<dbReference type="STRING" id="1834181.A5880_000731"/>
<protein>
    <submittedName>
        <fullName evidence="2">Uncharacterized protein</fullName>
    </submittedName>
</protein>
<keyword evidence="3" id="KW-1185">Reference proteome</keyword>
<gene>
    <name evidence="2" type="ORF">A5880_000731</name>
    <name evidence="1" type="ORF">A5880_002834</name>
</gene>